<sequence length="364" mass="41273">MDFNNILIVKLGSIGDIIHTLPSLNAIKSVFPYAKISWVVEEKSKEILLGNKNIDKLYIVDTKRWRKEIRKPASFLPLIKEVKGFFKILRNENFDLALDFQGLIKSGIITFFSNAKFSIGFDKENCREPLNAIFTKIKVAPSKGDNHMVNKNLSLLKKLGIRVNGSEFRLIYPDLEIQKLADKIFLEYNLDQRKFTVGIYPGGGWVTKRWEIDKFAMLFDLLKEKFDPQVLLISGKGEEFLVEEINRKTGNKALVICGTTLKELTALLSRIDLFIGGDTGPLHMASAMGIPTVAIFGPSDPEKNGPYGNWNRIVQKDLECKNCYKRTCDSVRCMKEVQVKEVFEAAGSLINIINSKKNRKQSLC</sequence>
<dbReference type="GO" id="GO:0009244">
    <property type="term" value="P:lipopolysaccharide core region biosynthetic process"/>
    <property type="evidence" value="ECO:0007669"/>
    <property type="project" value="TreeGrafter"/>
</dbReference>
<dbReference type="GO" id="GO:0005829">
    <property type="term" value="C:cytosol"/>
    <property type="evidence" value="ECO:0007669"/>
    <property type="project" value="TreeGrafter"/>
</dbReference>
<comment type="caution">
    <text evidence="3">The sequence shown here is derived from an EMBL/GenBank/DDBJ whole genome shotgun (WGS) entry which is preliminary data.</text>
</comment>
<dbReference type="SUPFAM" id="SSF53756">
    <property type="entry name" value="UDP-Glycosyltransferase/glycogen phosphorylase"/>
    <property type="match status" value="1"/>
</dbReference>
<dbReference type="InterPro" id="IPR002201">
    <property type="entry name" value="Glyco_trans_9"/>
</dbReference>
<evidence type="ECO:0000256" key="1">
    <source>
        <dbReference type="ARBA" id="ARBA00022676"/>
    </source>
</evidence>
<evidence type="ECO:0000313" key="4">
    <source>
        <dbReference type="Proteomes" id="UP000178082"/>
    </source>
</evidence>
<dbReference type="STRING" id="1817883.A3G31_04210"/>
<reference evidence="3 4" key="1">
    <citation type="journal article" date="2016" name="Nat. Commun.">
        <title>Thousands of microbial genomes shed light on interconnected biogeochemical processes in an aquifer system.</title>
        <authorList>
            <person name="Anantharaman K."/>
            <person name="Brown C.T."/>
            <person name="Hug L.A."/>
            <person name="Sharon I."/>
            <person name="Castelle C.J."/>
            <person name="Probst A.J."/>
            <person name="Thomas B.C."/>
            <person name="Singh A."/>
            <person name="Wilkins M.J."/>
            <person name="Karaoz U."/>
            <person name="Brodie E.L."/>
            <person name="Williams K.H."/>
            <person name="Hubbard S.S."/>
            <person name="Banfield J.F."/>
        </authorList>
    </citation>
    <scope>NUCLEOTIDE SEQUENCE [LARGE SCALE GENOMIC DNA]</scope>
</reference>
<accession>A0A1F7SLE7</accession>
<gene>
    <name evidence="3" type="ORF">A3G31_04210</name>
</gene>
<keyword evidence="1" id="KW-0328">Glycosyltransferase</keyword>
<dbReference type="Proteomes" id="UP000178082">
    <property type="component" value="Unassembled WGS sequence"/>
</dbReference>
<dbReference type="PANTHER" id="PTHR30160:SF1">
    <property type="entry name" value="LIPOPOLYSACCHARIDE 1,2-N-ACETYLGLUCOSAMINETRANSFERASE-RELATED"/>
    <property type="match status" value="1"/>
</dbReference>
<name>A0A1F7SLE7_9BACT</name>
<dbReference type="CDD" id="cd03789">
    <property type="entry name" value="GT9_LPS_heptosyltransferase"/>
    <property type="match status" value="1"/>
</dbReference>
<dbReference type="AlphaFoldDB" id="A0A1F7SLE7"/>
<evidence type="ECO:0008006" key="5">
    <source>
        <dbReference type="Google" id="ProtNLM"/>
    </source>
</evidence>
<evidence type="ECO:0000313" key="3">
    <source>
        <dbReference type="EMBL" id="OGL54034.1"/>
    </source>
</evidence>
<dbReference type="Gene3D" id="3.40.50.2000">
    <property type="entry name" value="Glycogen Phosphorylase B"/>
    <property type="match status" value="2"/>
</dbReference>
<dbReference type="Pfam" id="PF01075">
    <property type="entry name" value="Glyco_transf_9"/>
    <property type="match status" value="1"/>
</dbReference>
<organism evidence="3 4">
    <name type="scientific">Candidatus Schekmanbacteria bacterium RIFCSPLOWO2_12_FULL_38_15</name>
    <dbReference type="NCBI Taxonomy" id="1817883"/>
    <lineage>
        <taxon>Bacteria</taxon>
        <taxon>Candidatus Schekmaniibacteriota</taxon>
    </lineage>
</organism>
<evidence type="ECO:0000256" key="2">
    <source>
        <dbReference type="ARBA" id="ARBA00022679"/>
    </source>
</evidence>
<dbReference type="GO" id="GO:0008713">
    <property type="term" value="F:ADP-heptose-lipopolysaccharide heptosyltransferase activity"/>
    <property type="evidence" value="ECO:0007669"/>
    <property type="project" value="TreeGrafter"/>
</dbReference>
<dbReference type="PANTHER" id="PTHR30160">
    <property type="entry name" value="TETRAACYLDISACCHARIDE 4'-KINASE-RELATED"/>
    <property type="match status" value="1"/>
</dbReference>
<dbReference type="InterPro" id="IPR051199">
    <property type="entry name" value="LPS_LOS_Heptosyltrfase"/>
</dbReference>
<keyword evidence="2" id="KW-0808">Transferase</keyword>
<proteinExistence type="predicted"/>
<dbReference type="EMBL" id="MGDI01000017">
    <property type="protein sequence ID" value="OGL54034.1"/>
    <property type="molecule type" value="Genomic_DNA"/>
</dbReference>
<protein>
    <recommendedName>
        <fullName evidence="5">Lipopolysaccharide heptosyltransferase I</fullName>
    </recommendedName>
</protein>